<dbReference type="RefSeq" id="WP_210658502.1">
    <property type="nucleotide sequence ID" value="NZ_JAGKQQ010000001.1"/>
</dbReference>
<protein>
    <submittedName>
        <fullName evidence="2">Uncharacterized protein</fullName>
    </submittedName>
</protein>
<feature type="chain" id="PRO_5046503574" evidence="1">
    <location>
        <begin position="29"/>
        <end position="250"/>
    </location>
</feature>
<keyword evidence="3" id="KW-1185">Reference proteome</keyword>
<dbReference type="Proteomes" id="UP000676565">
    <property type="component" value="Unassembled WGS sequence"/>
</dbReference>
<name>A0ABS5BXL2_9BACT</name>
<proteinExistence type="predicted"/>
<gene>
    <name evidence="2" type="ORF">J8F10_24780</name>
</gene>
<comment type="caution">
    <text evidence="2">The sequence shown here is derived from an EMBL/GenBank/DDBJ whole genome shotgun (WGS) entry which is preliminary data.</text>
</comment>
<sequence length="250" mass="27330">MTAIGKLMAFLLLAVGLAMMTWAVSAYAQRPGWFDPIPEGGVDKNAQTATFAQLKVEIDALNRSAGVASDVWGTSLKELEAREALRANRLKGFADRNRWARKGNPKDLIDPANPRSGKGFYAPTIDPILKLHDLSADATGKPKGAAILGSDEQPLPGIDTLTDSVSSDLKEMLELAAQISEQRRKFDELSADVVATQKSAGKMNTIRDSVQAELFFLFTFEVNVYETRETVARRQQQLLKRLKALGVANP</sequence>
<evidence type="ECO:0000256" key="1">
    <source>
        <dbReference type="SAM" id="SignalP"/>
    </source>
</evidence>
<feature type="signal peptide" evidence="1">
    <location>
        <begin position="1"/>
        <end position="28"/>
    </location>
</feature>
<organism evidence="2 3">
    <name type="scientific">Gemmata palustris</name>
    <dbReference type="NCBI Taxonomy" id="2822762"/>
    <lineage>
        <taxon>Bacteria</taxon>
        <taxon>Pseudomonadati</taxon>
        <taxon>Planctomycetota</taxon>
        <taxon>Planctomycetia</taxon>
        <taxon>Gemmatales</taxon>
        <taxon>Gemmataceae</taxon>
        <taxon>Gemmata</taxon>
    </lineage>
</organism>
<reference evidence="2 3" key="1">
    <citation type="submission" date="2021-04" db="EMBL/GenBank/DDBJ databases">
        <authorList>
            <person name="Ivanova A."/>
        </authorList>
    </citation>
    <scope>NUCLEOTIDE SEQUENCE [LARGE SCALE GENOMIC DNA]</scope>
    <source>
        <strain evidence="2 3">G18</strain>
    </source>
</reference>
<dbReference type="EMBL" id="JAGKQQ010000001">
    <property type="protein sequence ID" value="MBP3958476.1"/>
    <property type="molecule type" value="Genomic_DNA"/>
</dbReference>
<evidence type="ECO:0000313" key="2">
    <source>
        <dbReference type="EMBL" id="MBP3958476.1"/>
    </source>
</evidence>
<accession>A0ABS5BXL2</accession>
<keyword evidence="1" id="KW-0732">Signal</keyword>
<evidence type="ECO:0000313" key="3">
    <source>
        <dbReference type="Proteomes" id="UP000676565"/>
    </source>
</evidence>